<dbReference type="GeneID" id="69600101"/>
<feature type="chain" id="PRO_5002200583" evidence="2">
    <location>
        <begin position="23"/>
        <end position="328"/>
    </location>
</feature>
<protein>
    <submittedName>
        <fullName evidence="3">Putative exported protein</fullName>
    </submittedName>
</protein>
<evidence type="ECO:0000313" key="3">
    <source>
        <dbReference type="EMBL" id="CCJ55241.1"/>
    </source>
</evidence>
<dbReference type="Pfam" id="PF03401">
    <property type="entry name" value="TctC"/>
    <property type="match status" value="1"/>
</dbReference>
<gene>
    <name evidence="3" type="ORF">BN112_3327</name>
</gene>
<name>A0A0C6PA91_BORBO</name>
<dbReference type="Gene3D" id="3.40.190.150">
    <property type="entry name" value="Bordetella uptake gene, domain 1"/>
    <property type="match status" value="1"/>
</dbReference>
<evidence type="ECO:0000256" key="2">
    <source>
        <dbReference type="SAM" id="SignalP"/>
    </source>
</evidence>
<dbReference type="PANTHER" id="PTHR42928:SF5">
    <property type="entry name" value="BLR1237 PROTEIN"/>
    <property type="match status" value="1"/>
</dbReference>
<dbReference type="HOGENOM" id="CLU_045683_0_1_4"/>
<sequence length="328" mass="34041">MKKLMQWGAALALAVTCGAAQAGDAVAAYPQRPVRLIVPYGAGGAADVLARIMAEKLSAIWKQPVIVENKPGGVGTIGIMATVQAEPDGYTLVSVPVSDLAVNPHLYRKRPFDVRKDLAPVSQVGAVPNVLLVSNALEVGDVQALVARAAAKPGYLTYSSPGVGSQAHIAAEMFAMRAGLSLQHIPYNSVPAALTDVAGGQIDMMFAQLPAVLPFVKSGRVKVLAVAADARTPLLPDLPTLGEVGGPSIGDAISWSAVMAPAGTPLALREKIAAGIASAIQSPQVREKLAAQGLIGLGGTPQQLEQAWRQDYERYGAAVKAMHIQLLD</sequence>
<evidence type="ECO:0000256" key="1">
    <source>
        <dbReference type="ARBA" id="ARBA00006987"/>
    </source>
</evidence>
<reference evidence="3 4" key="1">
    <citation type="journal article" date="2012" name="BMC Genomics">
        <title>Comparative genomics of the classical Bordetella subspecies: the evolution and exchange of virulence-associated diversity amongst closely related pathogens.</title>
        <authorList>
            <person name="Park J."/>
            <person name="Zhang Y."/>
            <person name="Buboltz A.M."/>
            <person name="Zhang X."/>
            <person name="Schuster S.C."/>
            <person name="Ahuja U."/>
            <person name="Liu M."/>
            <person name="Miller J.F."/>
            <person name="Sebaihia M."/>
            <person name="Bentley S.D."/>
            <person name="Parkhill J."/>
            <person name="Harvill E.T."/>
        </authorList>
    </citation>
    <scope>NUCLEOTIDE SEQUENCE [LARGE SCALE GENOMIC DNA]</scope>
    <source>
        <strain evidence="3 4">253</strain>
    </source>
</reference>
<dbReference type="PANTHER" id="PTHR42928">
    <property type="entry name" value="TRICARBOXYLATE-BINDING PROTEIN"/>
    <property type="match status" value="1"/>
</dbReference>
<dbReference type="InterPro" id="IPR042100">
    <property type="entry name" value="Bug_dom1"/>
</dbReference>
<dbReference type="RefSeq" id="WP_003806967.1">
    <property type="nucleotide sequence ID" value="NC_019382.1"/>
</dbReference>
<dbReference type="EMBL" id="HE965806">
    <property type="protein sequence ID" value="CCJ55241.1"/>
    <property type="molecule type" value="Genomic_DNA"/>
</dbReference>
<accession>A0A0C6PA91</accession>
<dbReference type="Proteomes" id="UP000007564">
    <property type="component" value="Chromosome"/>
</dbReference>
<proteinExistence type="inferred from homology"/>
<dbReference type="KEGG" id="bbh:BN112_3327"/>
<dbReference type="SUPFAM" id="SSF53850">
    <property type="entry name" value="Periplasmic binding protein-like II"/>
    <property type="match status" value="1"/>
</dbReference>
<dbReference type="PIRSF" id="PIRSF017082">
    <property type="entry name" value="YflP"/>
    <property type="match status" value="1"/>
</dbReference>
<comment type="similarity">
    <text evidence="1">Belongs to the UPF0065 (bug) family.</text>
</comment>
<keyword evidence="2" id="KW-0732">Signal</keyword>
<organism evidence="3 4">
    <name type="scientific">Bordetella bronchiseptica 253</name>
    <dbReference type="NCBI Taxonomy" id="568707"/>
    <lineage>
        <taxon>Bacteria</taxon>
        <taxon>Pseudomonadati</taxon>
        <taxon>Pseudomonadota</taxon>
        <taxon>Betaproteobacteria</taxon>
        <taxon>Burkholderiales</taxon>
        <taxon>Alcaligenaceae</taxon>
        <taxon>Bordetella</taxon>
    </lineage>
</organism>
<feature type="signal peptide" evidence="2">
    <location>
        <begin position="1"/>
        <end position="22"/>
    </location>
</feature>
<dbReference type="Gene3D" id="3.40.190.10">
    <property type="entry name" value="Periplasmic binding protein-like II"/>
    <property type="match status" value="1"/>
</dbReference>
<dbReference type="AlphaFoldDB" id="A0A0C6PA91"/>
<dbReference type="OrthoDB" id="8677235at2"/>
<evidence type="ECO:0000313" key="4">
    <source>
        <dbReference type="Proteomes" id="UP000007564"/>
    </source>
</evidence>
<dbReference type="CDD" id="cd07012">
    <property type="entry name" value="PBP2_Bug_TTT"/>
    <property type="match status" value="1"/>
</dbReference>
<dbReference type="InterPro" id="IPR005064">
    <property type="entry name" value="BUG"/>
</dbReference>